<protein>
    <recommendedName>
        <fullName evidence="4">DUF2178 domain-containing protein</fullName>
    </recommendedName>
</protein>
<evidence type="ECO:0008006" key="4">
    <source>
        <dbReference type="Google" id="ProtNLM"/>
    </source>
</evidence>
<reference evidence="2 3" key="1">
    <citation type="journal article" date="2016" name="Nat. Commun.">
        <title>Thousands of microbial genomes shed light on interconnected biogeochemical processes in an aquifer system.</title>
        <authorList>
            <person name="Anantharaman K."/>
            <person name="Brown C.T."/>
            <person name="Hug L.A."/>
            <person name="Sharon I."/>
            <person name="Castelle C.J."/>
            <person name="Probst A.J."/>
            <person name="Thomas B.C."/>
            <person name="Singh A."/>
            <person name="Wilkins M.J."/>
            <person name="Karaoz U."/>
            <person name="Brodie E.L."/>
            <person name="Williams K.H."/>
            <person name="Hubbard S.S."/>
            <person name="Banfield J.F."/>
        </authorList>
    </citation>
    <scope>NUCLEOTIDE SEQUENCE [LARGE SCALE GENOMIC DNA]</scope>
</reference>
<dbReference type="InterPro" id="IPR019235">
    <property type="entry name" value="DUF2178_TM"/>
</dbReference>
<name>A0A1F7SL03_9BACT</name>
<feature type="transmembrane region" description="Helical" evidence="1">
    <location>
        <begin position="69"/>
        <end position="89"/>
    </location>
</feature>
<accession>A0A1F7SL03</accession>
<organism evidence="2 3">
    <name type="scientific">Candidatus Shapirobacteria bacterium RBG_13_44_7</name>
    <dbReference type="NCBI Taxonomy" id="1802149"/>
    <lineage>
        <taxon>Bacteria</taxon>
        <taxon>Candidatus Shapironibacteriota</taxon>
    </lineage>
</organism>
<comment type="caution">
    <text evidence="2">The sequence shown here is derived from an EMBL/GenBank/DDBJ whole genome shotgun (WGS) entry which is preliminary data.</text>
</comment>
<sequence>MDVKKYRQVRVIILLFIGAIIAVSVFLDIYLLAAISIFTGILFLSLVRLKTRITIDEREQTIREKAAQLTYAIFAPTIGLGSFFLLIPYQKLSPVFAKGEFLYLESLGMILAYLTLFLIAIYAISYHFLNRKYGGSSNEE</sequence>
<dbReference type="Proteomes" id="UP000185874">
    <property type="component" value="Unassembled WGS sequence"/>
</dbReference>
<proteinExistence type="predicted"/>
<evidence type="ECO:0000313" key="2">
    <source>
        <dbReference type="EMBL" id="OGL53887.1"/>
    </source>
</evidence>
<dbReference type="AlphaFoldDB" id="A0A1F7SL03"/>
<gene>
    <name evidence="2" type="ORF">A3K55_01735</name>
</gene>
<keyword evidence="1" id="KW-1133">Transmembrane helix</keyword>
<dbReference type="Pfam" id="PF09946">
    <property type="entry name" value="DUF2178"/>
    <property type="match status" value="1"/>
</dbReference>
<dbReference type="EMBL" id="MGDJ01000010">
    <property type="protein sequence ID" value="OGL53887.1"/>
    <property type="molecule type" value="Genomic_DNA"/>
</dbReference>
<keyword evidence="1" id="KW-0472">Membrane</keyword>
<evidence type="ECO:0000256" key="1">
    <source>
        <dbReference type="SAM" id="Phobius"/>
    </source>
</evidence>
<keyword evidence="1" id="KW-0812">Transmembrane</keyword>
<feature type="transmembrane region" description="Helical" evidence="1">
    <location>
        <begin position="101"/>
        <end position="124"/>
    </location>
</feature>
<feature type="transmembrane region" description="Helical" evidence="1">
    <location>
        <begin position="32"/>
        <end position="49"/>
    </location>
</feature>
<feature type="transmembrane region" description="Helical" evidence="1">
    <location>
        <begin position="9"/>
        <end position="26"/>
    </location>
</feature>
<evidence type="ECO:0000313" key="3">
    <source>
        <dbReference type="Proteomes" id="UP000185874"/>
    </source>
</evidence>